<reference evidence="1 2" key="1">
    <citation type="journal article" date="2015" name="Genome Announc.">
        <title>Draft Genome Sequence of Clostridium tyrobutyricum Strain DIVETGP, Isolated from Cow's Milk for Grana Padano Production.</title>
        <authorList>
            <person name="Soggiu A."/>
            <person name="Piras C."/>
            <person name="Gaiarsa S."/>
            <person name="Sassera D."/>
            <person name="Roncada P."/>
            <person name="Bendixen E."/>
            <person name="Brasca M."/>
            <person name="Bonizzi L."/>
        </authorList>
    </citation>
    <scope>NUCLEOTIDE SEQUENCE [LARGE SCALE GENOMIC DNA]</scope>
    <source>
        <strain evidence="1 2">DIVETGP</strain>
    </source>
</reference>
<dbReference type="PANTHER" id="PTHR43434">
    <property type="entry name" value="PHOSPHOGLYCOLATE PHOSPHATASE"/>
    <property type="match status" value="1"/>
</dbReference>
<dbReference type="NCBIfam" id="TIGR01549">
    <property type="entry name" value="HAD-SF-IA-v1"/>
    <property type="match status" value="1"/>
</dbReference>
<dbReference type="Gene3D" id="3.40.50.1000">
    <property type="entry name" value="HAD superfamily/HAD-like"/>
    <property type="match status" value="1"/>
</dbReference>
<accession>W6N1X0</accession>
<dbReference type="GO" id="GO:0004713">
    <property type="term" value="F:protein tyrosine kinase activity"/>
    <property type="evidence" value="ECO:0007669"/>
    <property type="project" value="TreeGrafter"/>
</dbReference>
<dbReference type="EMBL" id="CBXI010000005">
    <property type="protein sequence ID" value="CDL90288.1"/>
    <property type="molecule type" value="Genomic_DNA"/>
</dbReference>
<dbReference type="AlphaFoldDB" id="W6N1X0"/>
<dbReference type="CDD" id="cd04302">
    <property type="entry name" value="HAD_5NT"/>
    <property type="match status" value="1"/>
</dbReference>
<dbReference type="Pfam" id="PF13419">
    <property type="entry name" value="HAD_2"/>
    <property type="match status" value="1"/>
</dbReference>
<organism evidence="1 2">
    <name type="scientific">Clostridium tyrobutyricum DIVETGP</name>
    <dbReference type="NCBI Taxonomy" id="1408889"/>
    <lineage>
        <taxon>Bacteria</taxon>
        <taxon>Bacillati</taxon>
        <taxon>Bacillota</taxon>
        <taxon>Clostridia</taxon>
        <taxon>Eubacteriales</taxon>
        <taxon>Clostridiaceae</taxon>
        <taxon>Clostridium</taxon>
    </lineage>
</organism>
<dbReference type="GeneID" id="29418309"/>
<dbReference type="InterPro" id="IPR023214">
    <property type="entry name" value="HAD_sf"/>
</dbReference>
<keyword evidence="1" id="KW-0378">Hydrolase</keyword>
<dbReference type="Proteomes" id="UP000019482">
    <property type="component" value="Unassembled WGS sequence"/>
</dbReference>
<dbReference type="GO" id="GO:0005829">
    <property type="term" value="C:cytosol"/>
    <property type="evidence" value="ECO:0007669"/>
    <property type="project" value="TreeGrafter"/>
</dbReference>
<dbReference type="FunFam" id="3.40.50.1000:FF:000022">
    <property type="entry name" value="Phosphoglycolate phosphatase"/>
    <property type="match status" value="1"/>
</dbReference>
<dbReference type="GO" id="GO:0008967">
    <property type="term" value="F:phosphoglycolate phosphatase activity"/>
    <property type="evidence" value="ECO:0007669"/>
    <property type="project" value="UniProtKB-EC"/>
</dbReference>
<comment type="caution">
    <text evidence="1">The sequence shown here is derived from an EMBL/GenBank/DDBJ whole genome shotgun (WGS) entry which is preliminary data.</text>
</comment>
<dbReference type="InterPro" id="IPR036412">
    <property type="entry name" value="HAD-like_sf"/>
</dbReference>
<dbReference type="RefSeq" id="WP_017752337.1">
    <property type="nucleotide sequence ID" value="NZ_CBXI010000005.1"/>
</dbReference>
<dbReference type="InterPro" id="IPR050155">
    <property type="entry name" value="HAD-like_hydrolase_sf"/>
</dbReference>
<dbReference type="InterPro" id="IPR006439">
    <property type="entry name" value="HAD-SF_hydro_IA"/>
</dbReference>
<dbReference type="InterPro" id="IPR023198">
    <property type="entry name" value="PGP-like_dom2"/>
</dbReference>
<dbReference type="SFLD" id="SFLDG01129">
    <property type="entry name" value="C1.5:_HAD__Beta-PGM__Phosphata"/>
    <property type="match status" value="1"/>
</dbReference>
<dbReference type="Gene3D" id="1.10.150.240">
    <property type="entry name" value="Putative phosphatase, domain 2"/>
    <property type="match status" value="1"/>
</dbReference>
<dbReference type="SUPFAM" id="SSF56784">
    <property type="entry name" value="HAD-like"/>
    <property type="match status" value="1"/>
</dbReference>
<dbReference type="InterPro" id="IPR041492">
    <property type="entry name" value="HAD_2"/>
</dbReference>
<name>W6N1X0_CLOTY</name>
<gene>
    <name evidence="1" type="ORF">CTDIVETGP_0358</name>
</gene>
<proteinExistence type="predicted"/>
<dbReference type="EC" id="3.1.3.18" evidence="1"/>
<keyword evidence="2" id="KW-1185">Reference proteome</keyword>
<sequence length="217" mass="25047">MKYKYVLFDLDGTLTDSKEGITKSVQYSLKKYGIIVNDLDLLEKFIGPPLKESFIKYYKFDELKSVQAVEYYREYFKKYGIFENKVYENVEVLLAKLKKSGFNLIIATSKPTVFARRIIKHFNLYAYFDDIVGSNMDGTRSTKGEVIKYILDKYNIVNHGEVVMVGDRKHDIVGARENNINCIAVSYGYGSIEELRTSGPKYIAENLLDVFKLITNE</sequence>
<dbReference type="OrthoDB" id="9792518at2"/>
<dbReference type="SFLD" id="SFLDG01135">
    <property type="entry name" value="C1.5.6:_HAD__Beta-PGM__Phospha"/>
    <property type="match status" value="1"/>
</dbReference>
<protein>
    <submittedName>
        <fullName evidence="1">Phosphoglycolate phosphatase</fullName>
        <ecNumber evidence="1">3.1.3.18</ecNumber>
    </submittedName>
</protein>
<evidence type="ECO:0000313" key="2">
    <source>
        <dbReference type="Proteomes" id="UP000019482"/>
    </source>
</evidence>
<dbReference type="PANTHER" id="PTHR43434:SF20">
    <property type="entry name" value="5'-NUCLEOTIDASE"/>
    <property type="match status" value="1"/>
</dbReference>
<evidence type="ECO:0000313" key="1">
    <source>
        <dbReference type="EMBL" id="CDL90288.1"/>
    </source>
</evidence>
<dbReference type="SFLD" id="SFLDS00003">
    <property type="entry name" value="Haloacid_Dehalogenase"/>
    <property type="match status" value="1"/>
</dbReference>